<evidence type="ECO:0000256" key="2">
    <source>
        <dbReference type="SAM" id="MobiDB-lite"/>
    </source>
</evidence>
<feature type="compositionally biased region" description="Low complexity" evidence="2">
    <location>
        <begin position="271"/>
        <end position="283"/>
    </location>
</feature>
<feature type="coiled-coil region" evidence="1">
    <location>
        <begin position="97"/>
        <end position="127"/>
    </location>
</feature>
<sequence length="293" mass="32000">MSCCNPCGNSVTYENRRAEEQAAKTNKELQQKLENTLKELAELKAKQAEMTSHPCCPLFKVESITKAGSEVLITFDNCTFVKAPMSIVDNALMQGKSEENSNTVEALKQALEELKTKVQTLEGKEDKDTVFDPSSLEARVTALEATKGTGSFDPSALEARLSALESKEDKDTIFDPSSLIGRISALEGKEDKDTVYDDTAIRNLITALQNKEDKDTIFDPSALEARVKALEDTPAGDKVDTTAFVRKADLVDIQNFEGNVMFRAFPTTEAPVEATAETEAQPVVPAPAENEPQ</sequence>
<protein>
    <submittedName>
        <fullName evidence="3">Uncharacterized protein</fullName>
    </submittedName>
</protein>
<evidence type="ECO:0000313" key="3">
    <source>
        <dbReference type="EMBL" id="DAD67107.1"/>
    </source>
</evidence>
<proteinExistence type="predicted"/>
<keyword evidence="1" id="KW-0175">Coiled coil</keyword>
<feature type="region of interest" description="Disordered" evidence="2">
    <location>
        <begin position="271"/>
        <end position="293"/>
    </location>
</feature>
<reference evidence="3" key="1">
    <citation type="journal article" date="2021" name="Proc. Natl. Acad. Sci. U.S.A.">
        <title>A Catalog of Tens of Thousands of Viruses from Human Metagenomes Reveals Hidden Associations with Chronic Diseases.</title>
        <authorList>
            <person name="Tisza M.J."/>
            <person name="Buck C.B."/>
        </authorList>
    </citation>
    <scope>NUCLEOTIDE SEQUENCE</scope>
    <source>
        <strain evidence="3">CtBev14</strain>
    </source>
</reference>
<organism evidence="3">
    <name type="scientific">Podoviridae sp. ctBev14</name>
    <dbReference type="NCBI Taxonomy" id="2823556"/>
    <lineage>
        <taxon>Viruses</taxon>
        <taxon>Duplodnaviria</taxon>
        <taxon>Heunggongvirae</taxon>
        <taxon>Uroviricota</taxon>
        <taxon>Caudoviricetes</taxon>
    </lineage>
</organism>
<feature type="coiled-coil region" evidence="1">
    <location>
        <begin position="15"/>
        <end position="53"/>
    </location>
</feature>
<evidence type="ECO:0000256" key="1">
    <source>
        <dbReference type="SAM" id="Coils"/>
    </source>
</evidence>
<name>A0A8S5LB90_9CAUD</name>
<dbReference type="EMBL" id="BK014667">
    <property type="protein sequence ID" value="DAD67107.1"/>
    <property type="molecule type" value="Genomic_DNA"/>
</dbReference>
<accession>A0A8S5LB90</accession>